<dbReference type="SUPFAM" id="SSF49854">
    <property type="entry name" value="Spermadhesin, CUB domain"/>
    <property type="match status" value="1"/>
</dbReference>
<dbReference type="Gene3D" id="3.40.50.410">
    <property type="entry name" value="von Willebrand factor, type A domain"/>
    <property type="match status" value="1"/>
</dbReference>
<feature type="domain" description="VWFA" evidence="6">
    <location>
        <begin position="170"/>
        <end position="355"/>
    </location>
</feature>
<proteinExistence type="predicted"/>
<organism evidence="7 8">
    <name type="scientific">Panagrellus redivivus</name>
    <name type="common">Microworm</name>
    <dbReference type="NCBI Taxonomy" id="6233"/>
    <lineage>
        <taxon>Eukaryota</taxon>
        <taxon>Metazoa</taxon>
        <taxon>Ecdysozoa</taxon>
        <taxon>Nematoda</taxon>
        <taxon>Chromadorea</taxon>
        <taxon>Rhabditida</taxon>
        <taxon>Tylenchina</taxon>
        <taxon>Panagrolaimomorpha</taxon>
        <taxon>Panagrolaimoidea</taxon>
        <taxon>Panagrolaimidae</taxon>
        <taxon>Panagrellus</taxon>
    </lineage>
</organism>
<reference evidence="7" key="1">
    <citation type="journal article" date="2013" name="Genetics">
        <title>The draft genome and transcriptome of Panagrellus redivivus are shaped by the harsh demands of a free-living lifestyle.</title>
        <authorList>
            <person name="Srinivasan J."/>
            <person name="Dillman A.R."/>
            <person name="Macchietto M.G."/>
            <person name="Heikkinen L."/>
            <person name="Lakso M."/>
            <person name="Fracchia K.M."/>
            <person name="Antoshechkin I."/>
            <person name="Mortazavi A."/>
            <person name="Wong G."/>
            <person name="Sternberg P.W."/>
        </authorList>
    </citation>
    <scope>NUCLEOTIDE SEQUENCE [LARGE SCALE GENOMIC DNA]</scope>
    <source>
        <strain evidence="7">MT8872</strain>
    </source>
</reference>
<dbReference type="Proteomes" id="UP000492821">
    <property type="component" value="Unassembled WGS sequence"/>
</dbReference>
<keyword evidence="7" id="KW-1185">Reference proteome</keyword>
<feature type="chain" id="PRO_5028871832" evidence="4">
    <location>
        <begin position="20"/>
        <end position="369"/>
    </location>
</feature>
<dbReference type="AlphaFoldDB" id="A0A7E4W7D5"/>
<evidence type="ECO:0000313" key="7">
    <source>
        <dbReference type="Proteomes" id="UP000492821"/>
    </source>
</evidence>
<dbReference type="PROSITE" id="PS50234">
    <property type="entry name" value="VWFA"/>
    <property type="match status" value="1"/>
</dbReference>
<feature type="domain" description="CUB" evidence="5">
    <location>
        <begin position="47"/>
        <end position="161"/>
    </location>
</feature>
<dbReference type="Gene3D" id="2.60.120.290">
    <property type="entry name" value="Spermadhesin, CUB domain"/>
    <property type="match status" value="1"/>
</dbReference>
<dbReference type="CDD" id="cd00041">
    <property type="entry name" value="CUB"/>
    <property type="match status" value="1"/>
</dbReference>
<keyword evidence="4" id="KW-0732">Signal</keyword>
<dbReference type="InterPro" id="IPR002035">
    <property type="entry name" value="VWF_A"/>
</dbReference>
<evidence type="ECO:0000259" key="6">
    <source>
        <dbReference type="PROSITE" id="PS50234"/>
    </source>
</evidence>
<keyword evidence="2" id="KW-1015">Disulfide bond</keyword>
<name>A0A7E4W7D5_PANRE</name>
<accession>A0A7E4W7D5</accession>
<dbReference type="InterPro" id="IPR000859">
    <property type="entry name" value="CUB_dom"/>
</dbReference>
<dbReference type="PROSITE" id="PS01180">
    <property type="entry name" value="CUB"/>
    <property type="match status" value="1"/>
</dbReference>
<reference evidence="8" key="2">
    <citation type="submission" date="2020-10" db="UniProtKB">
        <authorList>
            <consortium name="WormBaseParasite"/>
        </authorList>
    </citation>
    <scope>IDENTIFICATION</scope>
</reference>
<evidence type="ECO:0000256" key="3">
    <source>
        <dbReference type="PROSITE-ProRule" id="PRU00059"/>
    </source>
</evidence>
<dbReference type="InterPro" id="IPR035914">
    <property type="entry name" value="Sperma_CUB_dom_sf"/>
</dbReference>
<dbReference type="SUPFAM" id="SSF53300">
    <property type="entry name" value="vWA-like"/>
    <property type="match status" value="1"/>
</dbReference>
<evidence type="ECO:0000256" key="4">
    <source>
        <dbReference type="SAM" id="SignalP"/>
    </source>
</evidence>
<dbReference type="Pfam" id="PF00092">
    <property type="entry name" value="VWA"/>
    <property type="match status" value="1"/>
</dbReference>
<dbReference type="PANTHER" id="PTHR24251:SF30">
    <property type="entry name" value="MEMBRANE FRIZZLED-RELATED PROTEIN"/>
    <property type="match status" value="1"/>
</dbReference>
<comment type="caution">
    <text evidence="3">Lacks conserved residue(s) required for the propagation of feature annotation.</text>
</comment>
<keyword evidence="1" id="KW-0677">Repeat</keyword>
<evidence type="ECO:0000256" key="2">
    <source>
        <dbReference type="ARBA" id="ARBA00023157"/>
    </source>
</evidence>
<dbReference type="InterPro" id="IPR036465">
    <property type="entry name" value="vWFA_dom_sf"/>
</dbReference>
<evidence type="ECO:0000313" key="8">
    <source>
        <dbReference type="WBParaSite" id="Pan_g7149.t1"/>
    </source>
</evidence>
<evidence type="ECO:0000259" key="5">
    <source>
        <dbReference type="PROSITE" id="PS01180"/>
    </source>
</evidence>
<dbReference type="SMART" id="SM00042">
    <property type="entry name" value="CUB"/>
    <property type="match status" value="1"/>
</dbReference>
<evidence type="ECO:0000256" key="1">
    <source>
        <dbReference type="ARBA" id="ARBA00022737"/>
    </source>
</evidence>
<protein>
    <submittedName>
        <fullName evidence="8">CUB domain-containing protein</fullName>
    </submittedName>
</protein>
<dbReference type="WBParaSite" id="Pan_g7149.t1">
    <property type="protein sequence ID" value="Pan_g7149.t1"/>
    <property type="gene ID" value="Pan_g7149"/>
</dbReference>
<dbReference type="Pfam" id="PF00431">
    <property type="entry name" value="CUB"/>
    <property type="match status" value="1"/>
</dbReference>
<sequence>MWATTVLISFLAFVSLTLASAPGKLVKKASHKPRIPERSSQEGYGFTGCPLDNDFWTNGVIASPYYPSPYPNDIKCWYYIWADIGKVLQFNFTHFDLDGHLDYITIYDGYGDSHPILFGGPNATVTSPNGVLYSSSRYALMTFIATSNKPATGFQLSYSSVNTATPCNRDILLVINGLASVGSQANFVKQLDFIATYLISEWTVGAQQTRVTINLQIDVDYAVLWTFDMVPDLSTLRFVIRGLTDYVPDVLQNNGTDFESLFRYGDDDEAGNDFNARQGIEQVVIVFVAQNPSDDQDFYEAVEFSHRMRHMYDLKVITIAMGSNIDVQKVGQLSFGNGFYFGAAWDNLKSLTQDVNKAICQSYITGCGV</sequence>
<dbReference type="PANTHER" id="PTHR24251">
    <property type="entry name" value="OVOCHYMASE-RELATED"/>
    <property type="match status" value="1"/>
</dbReference>
<feature type="signal peptide" evidence="4">
    <location>
        <begin position="1"/>
        <end position="19"/>
    </location>
</feature>